<evidence type="ECO:0000256" key="3">
    <source>
        <dbReference type="ARBA" id="ARBA00022676"/>
    </source>
</evidence>
<feature type="region of interest" description="Disordered" evidence="9">
    <location>
        <begin position="568"/>
        <end position="595"/>
    </location>
</feature>
<feature type="compositionally biased region" description="Basic and acidic residues" evidence="9">
    <location>
        <begin position="10"/>
        <end position="23"/>
    </location>
</feature>
<feature type="compositionally biased region" description="Low complexity" evidence="9">
    <location>
        <begin position="583"/>
        <end position="595"/>
    </location>
</feature>
<evidence type="ECO:0000256" key="4">
    <source>
        <dbReference type="ARBA" id="ARBA00022679"/>
    </source>
</evidence>
<name>A0ABP9C1P9_9ACTN</name>
<evidence type="ECO:0000256" key="2">
    <source>
        <dbReference type="ARBA" id="ARBA00022670"/>
    </source>
</evidence>
<evidence type="ECO:0000259" key="11">
    <source>
        <dbReference type="Pfam" id="PF00905"/>
    </source>
</evidence>
<evidence type="ECO:0008006" key="15">
    <source>
        <dbReference type="Google" id="ProtNLM"/>
    </source>
</evidence>
<feature type="transmembrane region" description="Helical" evidence="10">
    <location>
        <begin position="40"/>
        <end position="63"/>
    </location>
</feature>
<sequence length="595" mass="62799">MVYMPPGSSEPHDDMPDGRDPRDPAPTGGRKALRIFGKTVKYGLIVLLVLIVGGAAAGGVYYWQADIPQPGSIRAPQTATIVADDGTTVLAEMGANRKDVDLDQVPPHVRNAVIAAEDRNFYSNPGFSVSGYLRAARDNVLGRDNAGGGSTITQQYVKNALVGSERTVWRKMKELVISAKMTRNWSKDQILEAYLNTIYFGRGAYGIEAASEAYFGVPVEQLDVAQGAVLAEVIRSPSALDPAVNPDMAQARWNYVLDGMVEIGALDPAQRASLAFPTVLEQGASQDQENRLEGPNGLIKTQVIQELKDAGISEQEINTGGLKITTTIDPQVQNAVVDAATSKMEGEPDTLRTAVVSVDPRTGAVRGYYGGPSGTGYDFANAPLQTGSTFKVFGLAALLDEGRSLATTFDSSPLTVNGIDIGNVGGESCGTCTIAQALKMSLNTSFYRMELSLDHGAESVADMAHKAGIPKKIPGVEGTSLQNDDGNVSNGIILGEYLSRPLDMASAYGTFAASGIHHDPFFVSKVVTSDGNVLLDRDPGDGERAMSAAVADNVTAAMEPIAAYSRGHSLAAGATPPPRRAPRSWATPAPTRTPG</sequence>
<dbReference type="SUPFAM" id="SSF56601">
    <property type="entry name" value="beta-lactamase/transpeptidase-like"/>
    <property type="match status" value="1"/>
</dbReference>
<dbReference type="Gene3D" id="3.40.710.10">
    <property type="entry name" value="DD-peptidase/beta-lactamase superfamily"/>
    <property type="match status" value="1"/>
</dbReference>
<feature type="domain" description="Glycosyl transferase family 51" evidence="12">
    <location>
        <begin position="90"/>
        <end position="260"/>
    </location>
</feature>
<evidence type="ECO:0000259" key="12">
    <source>
        <dbReference type="Pfam" id="PF00912"/>
    </source>
</evidence>
<evidence type="ECO:0000256" key="1">
    <source>
        <dbReference type="ARBA" id="ARBA00022645"/>
    </source>
</evidence>
<dbReference type="EMBL" id="BAABKQ010000001">
    <property type="protein sequence ID" value="GAA4802325.1"/>
    <property type="molecule type" value="Genomic_DNA"/>
</dbReference>
<evidence type="ECO:0000313" key="14">
    <source>
        <dbReference type="Proteomes" id="UP001500839"/>
    </source>
</evidence>
<keyword evidence="10" id="KW-1133">Transmembrane helix</keyword>
<protein>
    <recommendedName>
        <fullName evidence="15">Penicillin-insensitive transglycosylase</fullName>
    </recommendedName>
</protein>
<keyword evidence="14" id="KW-1185">Reference proteome</keyword>
<evidence type="ECO:0000256" key="8">
    <source>
        <dbReference type="ARBA" id="ARBA00049902"/>
    </source>
</evidence>
<reference evidence="14" key="1">
    <citation type="journal article" date="2019" name="Int. J. Syst. Evol. Microbiol.">
        <title>The Global Catalogue of Microorganisms (GCM) 10K type strain sequencing project: providing services to taxonomists for standard genome sequencing and annotation.</title>
        <authorList>
            <consortium name="The Broad Institute Genomics Platform"/>
            <consortium name="The Broad Institute Genome Sequencing Center for Infectious Disease"/>
            <person name="Wu L."/>
            <person name="Ma J."/>
        </authorList>
    </citation>
    <scope>NUCLEOTIDE SEQUENCE [LARGE SCALE GENOMIC DNA]</scope>
    <source>
        <strain evidence="14">JCM 18542</strain>
    </source>
</reference>
<keyword evidence="1" id="KW-0121">Carboxypeptidase</keyword>
<keyword evidence="4" id="KW-0808">Transferase</keyword>
<organism evidence="13 14">
    <name type="scientific">Tomitella cavernea</name>
    <dbReference type="NCBI Taxonomy" id="1387982"/>
    <lineage>
        <taxon>Bacteria</taxon>
        <taxon>Bacillati</taxon>
        <taxon>Actinomycetota</taxon>
        <taxon>Actinomycetes</taxon>
        <taxon>Mycobacteriales</taxon>
        <taxon>Tomitella</taxon>
    </lineage>
</organism>
<dbReference type="PANTHER" id="PTHR32282:SF34">
    <property type="entry name" value="PENICILLIN-BINDING PROTEIN 1A"/>
    <property type="match status" value="1"/>
</dbReference>
<feature type="domain" description="Penicillin-binding protein transpeptidase" evidence="11">
    <location>
        <begin position="354"/>
        <end position="571"/>
    </location>
</feature>
<keyword evidence="10" id="KW-0472">Membrane</keyword>
<dbReference type="Proteomes" id="UP001500839">
    <property type="component" value="Unassembled WGS sequence"/>
</dbReference>
<keyword evidence="6" id="KW-0511">Multifunctional enzyme</keyword>
<keyword evidence="3" id="KW-0328">Glycosyltransferase</keyword>
<evidence type="ECO:0000256" key="5">
    <source>
        <dbReference type="ARBA" id="ARBA00022801"/>
    </source>
</evidence>
<feature type="region of interest" description="Disordered" evidence="9">
    <location>
        <begin position="1"/>
        <end position="29"/>
    </location>
</feature>
<evidence type="ECO:0000256" key="9">
    <source>
        <dbReference type="SAM" id="MobiDB-lite"/>
    </source>
</evidence>
<dbReference type="InterPro" id="IPR001460">
    <property type="entry name" value="PCN-bd_Tpept"/>
</dbReference>
<dbReference type="SUPFAM" id="SSF53955">
    <property type="entry name" value="Lysozyme-like"/>
    <property type="match status" value="1"/>
</dbReference>
<dbReference type="InterPro" id="IPR036950">
    <property type="entry name" value="PBP_transglycosylase"/>
</dbReference>
<proteinExistence type="predicted"/>
<accession>A0ABP9C1P9</accession>
<dbReference type="Pfam" id="PF00905">
    <property type="entry name" value="Transpeptidase"/>
    <property type="match status" value="1"/>
</dbReference>
<comment type="catalytic activity">
    <reaction evidence="8">
        <text>[GlcNAc-(1-&gt;4)-Mur2Ac(oyl-L-Ala-gamma-D-Glu-L-Lys-D-Ala-D-Ala)](n)-di-trans,octa-cis-undecaprenyl diphosphate + beta-D-GlcNAc-(1-&gt;4)-Mur2Ac(oyl-L-Ala-gamma-D-Glu-L-Lys-D-Ala-D-Ala)-di-trans,octa-cis-undecaprenyl diphosphate = [GlcNAc-(1-&gt;4)-Mur2Ac(oyl-L-Ala-gamma-D-Glu-L-Lys-D-Ala-D-Ala)](n+1)-di-trans,octa-cis-undecaprenyl diphosphate + di-trans,octa-cis-undecaprenyl diphosphate + H(+)</text>
        <dbReference type="Rhea" id="RHEA:23708"/>
        <dbReference type="Rhea" id="RHEA-COMP:9602"/>
        <dbReference type="Rhea" id="RHEA-COMP:9603"/>
        <dbReference type="ChEBI" id="CHEBI:15378"/>
        <dbReference type="ChEBI" id="CHEBI:58405"/>
        <dbReference type="ChEBI" id="CHEBI:60033"/>
        <dbReference type="ChEBI" id="CHEBI:78435"/>
        <dbReference type="EC" id="2.4.99.28"/>
    </reaction>
</comment>
<comment type="caution">
    <text evidence="13">The sequence shown here is derived from an EMBL/GenBank/DDBJ whole genome shotgun (WGS) entry which is preliminary data.</text>
</comment>
<evidence type="ECO:0000256" key="7">
    <source>
        <dbReference type="ARBA" id="ARBA00034000"/>
    </source>
</evidence>
<keyword evidence="5" id="KW-0378">Hydrolase</keyword>
<keyword evidence="2" id="KW-0645">Protease</keyword>
<dbReference type="InterPro" id="IPR012338">
    <property type="entry name" value="Beta-lactam/transpept-like"/>
</dbReference>
<dbReference type="InterPro" id="IPR001264">
    <property type="entry name" value="Glyco_trans_51"/>
</dbReference>
<dbReference type="Gene3D" id="1.10.3810.10">
    <property type="entry name" value="Biosynthetic peptidoglycan transglycosylase-like"/>
    <property type="match status" value="1"/>
</dbReference>
<dbReference type="InterPro" id="IPR023346">
    <property type="entry name" value="Lysozyme-like_dom_sf"/>
</dbReference>
<evidence type="ECO:0000313" key="13">
    <source>
        <dbReference type="EMBL" id="GAA4802325.1"/>
    </source>
</evidence>
<evidence type="ECO:0000256" key="6">
    <source>
        <dbReference type="ARBA" id="ARBA00023268"/>
    </source>
</evidence>
<comment type="catalytic activity">
    <reaction evidence="7">
        <text>Preferential cleavage: (Ac)2-L-Lys-D-Ala-|-D-Ala. Also transpeptidation of peptidyl-alanyl moieties that are N-acyl substituents of D-alanine.</text>
        <dbReference type="EC" id="3.4.16.4"/>
    </reaction>
</comment>
<gene>
    <name evidence="13" type="ORF">GCM10023353_00200</name>
</gene>
<keyword evidence="10" id="KW-0812">Transmembrane</keyword>
<evidence type="ECO:0000256" key="10">
    <source>
        <dbReference type="SAM" id="Phobius"/>
    </source>
</evidence>
<dbReference type="PANTHER" id="PTHR32282">
    <property type="entry name" value="BINDING PROTEIN TRANSPEPTIDASE, PUTATIVE-RELATED"/>
    <property type="match status" value="1"/>
</dbReference>
<dbReference type="Pfam" id="PF00912">
    <property type="entry name" value="Transgly"/>
    <property type="match status" value="1"/>
</dbReference>
<dbReference type="InterPro" id="IPR050396">
    <property type="entry name" value="Glycosyltr_51/Transpeptidase"/>
</dbReference>